<evidence type="ECO:0000313" key="1">
    <source>
        <dbReference type="EMBL" id="SHF60197.1"/>
    </source>
</evidence>
<accession>A0A1M5CZW9</accession>
<dbReference type="STRING" id="1122133.SAMN02745157_2516"/>
<keyword evidence="2" id="KW-1185">Reference proteome</keyword>
<organism evidence="1 2">
    <name type="scientific">Kaistia soli DSM 19436</name>
    <dbReference type="NCBI Taxonomy" id="1122133"/>
    <lineage>
        <taxon>Bacteria</taxon>
        <taxon>Pseudomonadati</taxon>
        <taxon>Pseudomonadota</taxon>
        <taxon>Alphaproteobacteria</taxon>
        <taxon>Hyphomicrobiales</taxon>
        <taxon>Kaistiaceae</taxon>
        <taxon>Kaistia</taxon>
    </lineage>
</organism>
<gene>
    <name evidence="1" type="ORF">SAMN02745157_2516</name>
</gene>
<protein>
    <submittedName>
        <fullName evidence="1">Uncharacterized protein</fullName>
    </submittedName>
</protein>
<name>A0A1M5CZW9_9HYPH</name>
<proteinExistence type="predicted"/>
<reference evidence="1 2" key="1">
    <citation type="submission" date="2016-11" db="EMBL/GenBank/DDBJ databases">
        <authorList>
            <person name="Jaros S."/>
            <person name="Januszkiewicz K."/>
            <person name="Wedrychowicz H."/>
        </authorList>
    </citation>
    <scope>NUCLEOTIDE SEQUENCE [LARGE SCALE GENOMIC DNA]</scope>
    <source>
        <strain evidence="1 2">DSM 19436</strain>
    </source>
</reference>
<dbReference type="Proteomes" id="UP000184485">
    <property type="component" value="Unassembled WGS sequence"/>
</dbReference>
<dbReference type="EMBL" id="FQUP01000002">
    <property type="protein sequence ID" value="SHF60197.1"/>
    <property type="molecule type" value="Genomic_DNA"/>
</dbReference>
<evidence type="ECO:0000313" key="2">
    <source>
        <dbReference type="Proteomes" id="UP000184485"/>
    </source>
</evidence>
<dbReference type="RefSeq" id="WP_073053201.1">
    <property type="nucleotide sequence ID" value="NZ_FQUP01000002.1"/>
</dbReference>
<sequence length="61" mass="6681">MTEPLVDQMDGGLDLIRVSRIALLAEGWIDQDAAEAIGHSLDIALKMLSAPREHLNRERGA</sequence>
<dbReference type="AlphaFoldDB" id="A0A1M5CZW9"/>